<protein>
    <recommendedName>
        <fullName evidence="2">Hemerythrin-like domain-containing protein</fullName>
    </recommendedName>
</protein>
<feature type="region of interest" description="Disordered" evidence="1">
    <location>
        <begin position="1"/>
        <end position="33"/>
    </location>
</feature>
<dbReference type="EMBL" id="BAAAVV010000002">
    <property type="protein sequence ID" value="GAA3159675.1"/>
    <property type="molecule type" value="Genomic_DNA"/>
</dbReference>
<keyword evidence="4" id="KW-1185">Reference proteome</keyword>
<proteinExistence type="predicted"/>
<comment type="caution">
    <text evidence="3">The sequence shown here is derived from an EMBL/GenBank/DDBJ whole genome shotgun (WGS) entry which is preliminary data.</text>
</comment>
<sequence>MTAVLPRPDPATSIPSPRAPMAPSVPAEPSTPHTSAVAYQRVLHRAVRREFRLLAELAAWATPDDAVRAGELTRHADLIARVLLQHHATERTLLWPALFRHLPADEQDAAREEVAEGTSRTVLLDHTLRDLSTHARQWAVAGTPPARDAFVRALRRVSVAVDASTGAEECALLPLLGRYLPEGEWTAVTRGARCPLSGREQMLVLGLALEDASAAERGRLMAGLSPAARTAWRLVGRRAFRAAVVRLRGAPPAG</sequence>
<dbReference type="Gene3D" id="1.20.120.520">
    <property type="entry name" value="nmb1532 protein domain like"/>
    <property type="match status" value="1"/>
</dbReference>
<gene>
    <name evidence="3" type="ORF">GCM10010531_08860</name>
</gene>
<accession>A0ABP6NWA1</accession>
<evidence type="ECO:0000313" key="3">
    <source>
        <dbReference type="EMBL" id="GAA3159675.1"/>
    </source>
</evidence>
<evidence type="ECO:0000313" key="4">
    <source>
        <dbReference type="Proteomes" id="UP001499924"/>
    </source>
</evidence>
<evidence type="ECO:0000256" key="1">
    <source>
        <dbReference type="SAM" id="MobiDB-lite"/>
    </source>
</evidence>
<dbReference type="Pfam" id="PF01814">
    <property type="entry name" value="Hemerythrin"/>
    <property type="match status" value="1"/>
</dbReference>
<evidence type="ECO:0000259" key="2">
    <source>
        <dbReference type="Pfam" id="PF01814"/>
    </source>
</evidence>
<feature type="domain" description="Hemerythrin-like" evidence="2">
    <location>
        <begin position="41"/>
        <end position="154"/>
    </location>
</feature>
<dbReference type="Proteomes" id="UP001499924">
    <property type="component" value="Unassembled WGS sequence"/>
</dbReference>
<dbReference type="InterPro" id="IPR012312">
    <property type="entry name" value="Hemerythrin-like"/>
</dbReference>
<name>A0ABP6NWA1_9ACTN</name>
<reference evidence="4" key="1">
    <citation type="journal article" date="2019" name="Int. J. Syst. Evol. Microbiol.">
        <title>The Global Catalogue of Microorganisms (GCM) 10K type strain sequencing project: providing services to taxonomists for standard genome sequencing and annotation.</title>
        <authorList>
            <consortium name="The Broad Institute Genomics Platform"/>
            <consortium name="The Broad Institute Genome Sequencing Center for Infectious Disease"/>
            <person name="Wu L."/>
            <person name="Ma J."/>
        </authorList>
    </citation>
    <scope>NUCLEOTIDE SEQUENCE [LARGE SCALE GENOMIC DNA]</scope>
    <source>
        <strain evidence="4">JCM 15614</strain>
    </source>
</reference>
<dbReference type="RefSeq" id="WP_344687364.1">
    <property type="nucleotide sequence ID" value="NZ_BAAAVV010000002.1"/>
</dbReference>
<organism evidence="3 4">
    <name type="scientific">Blastococcus jejuensis</name>
    <dbReference type="NCBI Taxonomy" id="351224"/>
    <lineage>
        <taxon>Bacteria</taxon>
        <taxon>Bacillati</taxon>
        <taxon>Actinomycetota</taxon>
        <taxon>Actinomycetes</taxon>
        <taxon>Geodermatophilales</taxon>
        <taxon>Geodermatophilaceae</taxon>
        <taxon>Blastococcus</taxon>
    </lineage>
</organism>